<dbReference type="OrthoDB" id="63946at2"/>
<dbReference type="AlphaFoldDB" id="A0A3N2R511"/>
<comment type="similarity">
    <text evidence="2">Belongs to the bacterial solute-binding protein 8 family.</text>
</comment>
<evidence type="ECO:0000313" key="8">
    <source>
        <dbReference type="Proteomes" id="UP000268016"/>
    </source>
</evidence>
<evidence type="ECO:0000313" key="7">
    <source>
        <dbReference type="EMBL" id="ROU02451.1"/>
    </source>
</evidence>
<dbReference type="Proteomes" id="UP000268016">
    <property type="component" value="Unassembled WGS sequence"/>
</dbReference>
<dbReference type="SUPFAM" id="SSF53807">
    <property type="entry name" value="Helical backbone' metal receptor"/>
    <property type="match status" value="1"/>
</dbReference>
<keyword evidence="8" id="KW-1185">Reference proteome</keyword>
<dbReference type="EMBL" id="RDRB01000004">
    <property type="protein sequence ID" value="ROU02451.1"/>
    <property type="molecule type" value="Genomic_DNA"/>
</dbReference>
<evidence type="ECO:0000256" key="4">
    <source>
        <dbReference type="ARBA" id="ARBA00022496"/>
    </source>
</evidence>
<gene>
    <name evidence="7" type="ORF">EAT49_08910</name>
</gene>
<dbReference type="Pfam" id="PF01497">
    <property type="entry name" value="Peripla_BP_2"/>
    <property type="match status" value="1"/>
</dbReference>
<dbReference type="PANTHER" id="PTHR30532">
    <property type="entry name" value="IRON III DICITRATE-BINDING PERIPLASMIC PROTEIN"/>
    <property type="match status" value="1"/>
</dbReference>
<evidence type="ECO:0000259" key="6">
    <source>
        <dbReference type="PROSITE" id="PS50983"/>
    </source>
</evidence>
<organism evidence="7 8">
    <name type="scientific">Histidinibacterium lentulum</name>
    <dbReference type="NCBI Taxonomy" id="2480588"/>
    <lineage>
        <taxon>Bacteria</taxon>
        <taxon>Pseudomonadati</taxon>
        <taxon>Pseudomonadota</taxon>
        <taxon>Alphaproteobacteria</taxon>
        <taxon>Rhodobacterales</taxon>
        <taxon>Paracoccaceae</taxon>
        <taxon>Histidinibacterium</taxon>
    </lineage>
</organism>
<keyword evidence="4" id="KW-0406">Ion transport</keyword>
<keyword evidence="3" id="KW-0813">Transport</keyword>
<sequence length="383" mass="42563">MGHRRPVLARPLRGQGGRTLLVRARCLGRLFLRLARQCPRRPDAHRRRPRFRLMARNLHQETRDMRYAFSFILAIVASPTVAQECPDGQRLFEHDAGADCIPADPQRIVSLHDSVLTVSLLELGVMPVGSHGRLTDDGVPFIRSAKTLTGVDFDNSDIEFVGAFPVDLEAIAALSPDLILTTQWQEAPLDQLRQIAPTVQIDYSARGDWETYATVADLVGETDRIAAMETRYAAAIDQIRERIDTENVTISTIHAHDSSLFAYNPYGNIGRVLYDAGFRQPQAILDVPLNDWSEFSAETLPQFDGDFIITTFNGSTADTPEDVRGYFETLVPGSCDLLHACRTGQMFIIPREEASATTYDALLATAYAIQSIVAGRTFEPMPD</sequence>
<comment type="caution">
    <text evidence="7">The sequence shown here is derived from an EMBL/GenBank/DDBJ whole genome shotgun (WGS) entry which is preliminary data.</text>
</comment>
<dbReference type="InterPro" id="IPR002491">
    <property type="entry name" value="ABC_transptr_periplasmic_BD"/>
</dbReference>
<dbReference type="Gene3D" id="3.40.50.1980">
    <property type="entry name" value="Nitrogenase molybdenum iron protein domain"/>
    <property type="match status" value="2"/>
</dbReference>
<feature type="domain" description="Fe/B12 periplasmic-binding" evidence="6">
    <location>
        <begin position="107"/>
        <end position="377"/>
    </location>
</feature>
<dbReference type="InterPro" id="IPR051313">
    <property type="entry name" value="Bact_iron-sidero_bind"/>
</dbReference>
<protein>
    <submittedName>
        <fullName evidence="7">ABC transporter substrate-binding protein</fullName>
    </submittedName>
</protein>
<evidence type="ECO:0000256" key="5">
    <source>
        <dbReference type="ARBA" id="ARBA00022729"/>
    </source>
</evidence>
<evidence type="ECO:0000256" key="1">
    <source>
        <dbReference type="ARBA" id="ARBA00004196"/>
    </source>
</evidence>
<dbReference type="PANTHER" id="PTHR30532:SF25">
    <property type="entry name" value="IRON(III) DICITRATE-BINDING PERIPLASMIC PROTEIN"/>
    <property type="match status" value="1"/>
</dbReference>
<evidence type="ECO:0000256" key="3">
    <source>
        <dbReference type="ARBA" id="ARBA00022448"/>
    </source>
</evidence>
<dbReference type="PROSITE" id="PS50983">
    <property type="entry name" value="FE_B12_PBP"/>
    <property type="match status" value="1"/>
</dbReference>
<comment type="subcellular location">
    <subcellularLocation>
        <location evidence="1">Cell envelope</location>
    </subcellularLocation>
</comment>
<accession>A0A3N2R511</accession>
<keyword evidence="4" id="KW-0408">Iron</keyword>
<proteinExistence type="inferred from homology"/>
<evidence type="ECO:0000256" key="2">
    <source>
        <dbReference type="ARBA" id="ARBA00008814"/>
    </source>
</evidence>
<name>A0A3N2R511_9RHOB</name>
<dbReference type="GO" id="GO:1901678">
    <property type="term" value="P:iron coordination entity transport"/>
    <property type="evidence" value="ECO:0007669"/>
    <property type="project" value="UniProtKB-ARBA"/>
</dbReference>
<keyword evidence="4" id="KW-0410">Iron transport</keyword>
<reference evidence="7 8" key="1">
    <citation type="submission" date="2018-10" db="EMBL/GenBank/DDBJ databases">
        <title>Histidinibacterium lentulum gen. nov., sp. nov., a marine bacterium from the culture broth of Picochlorum sp. 122.</title>
        <authorList>
            <person name="Wang G."/>
        </authorList>
    </citation>
    <scope>NUCLEOTIDE SEQUENCE [LARGE SCALE GENOMIC DNA]</scope>
    <source>
        <strain evidence="7 8">B17</strain>
    </source>
</reference>
<dbReference type="GO" id="GO:0030288">
    <property type="term" value="C:outer membrane-bounded periplasmic space"/>
    <property type="evidence" value="ECO:0007669"/>
    <property type="project" value="TreeGrafter"/>
</dbReference>
<keyword evidence="5" id="KW-0732">Signal</keyword>